<dbReference type="SMART" id="SM00729">
    <property type="entry name" value="Elp3"/>
    <property type="match status" value="1"/>
</dbReference>
<dbReference type="InterPro" id="IPR023404">
    <property type="entry name" value="rSAM_horseshoe"/>
</dbReference>
<dbReference type="PANTHER" id="PTHR43409">
    <property type="entry name" value="ANAEROBIC MAGNESIUM-PROTOPORPHYRIN IX MONOMETHYL ESTER CYCLASE-RELATED"/>
    <property type="match status" value="1"/>
</dbReference>
<protein>
    <submittedName>
        <fullName evidence="8">Radical SAM domain protein</fullName>
    </submittedName>
</protein>
<dbReference type="EMBL" id="CM001555">
    <property type="protein sequence ID" value="EJG06716.1"/>
    <property type="molecule type" value="Genomic_DNA"/>
</dbReference>
<organism evidence="8 9">
    <name type="scientific">Methanofollis liminatans DSM 4140</name>
    <dbReference type="NCBI Taxonomy" id="28892"/>
    <lineage>
        <taxon>Archaea</taxon>
        <taxon>Methanobacteriati</taxon>
        <taxon>Methanobacteriota</taxon>
        <taxon>Stenosarchaea group</taxon>
        <taxon>Methanomicrobia</taxon>
        <taxon>Methanomicrobiales</taxon>
        <taxon>Methanomicrobiaceae</taxon>
        <taxon>Methanofollis</taxon>
    </lineage>
</organism>
<keyword evidence="4" id="KW-0408">Iron</keyword>
<gene>
    <name evidence="8" type="ORF">Metli_0752</name>
</gene>
<dbReference type="PROSITE" id="PS51918">
    <property type="entry name" value="RADICAL_SAM"/>
    <property type="match status" value="1"/>
</dbReference>
<dbReference type="Pfam" id="PF02310">
    <property type="entry name" value="B12-binding"/>
    <property type="match status" value="1"/>
</dbReference>
<evidence type="ECO:0000256" key="1">
    <source>
        <dbReference type="ARBA" id="ARBA00001966"/>
    </source>
</evidence>
<dbReference type="InterPro" id="IPR006638">
    <property type="entry name" value="Elp3/MiaA/NifB-like_rSAM"/>
</dbReference>
<proteinExistence type="predicted"/>
<feature type="domain" description="B12-binding" evidence="6">
    <location>
        <begin position="18"/>
        <end position="149"/>
    </location>
</feature>
<dbReference type="InterPro" id="IPR006158">
    <property type="entry name" value="Cobalamin-bd"/>
</dbReference>
<evidence type="ECO:0000256" key="5">
    <source>
        <dbReference type="ARBA" id="ARBA00023014"/>
    </source>
</evidence>
<dbReference type="Proteomes" id="UP000005095">
    <property type="component" value="Chromosome"/>
</dbReference>
<dbReference type="SUPFAM" id="SSF102114">
    <property type="entry name" value="Radical SAM enzymes"/>
    <property type="match status" value="1"/>
</dbReference>
<dbReference type="InterPro" id="IPR051198">
    <property type="entry name" value="BchE-like"/>
</dbReference>
<keyword evidence="5" id="KW-0411">Iron-sulfur</keyword>
<reference evidence="8 9" key="1">
    <citation type="submission" date="2011-08" db="EMBL/GenBank/DDBJ databases">
        <title>The complete genome of Methanofollis liminatans DSM 4140.</title>
        <authorList>
            <consortium name="US DOE Joint Genome Institute (JGI-PGF)"/>
            <person name="Lucas S."/>
            <person name="Han J."/>
            <person name="Lapidus A."/>
            <person name="Bruce D."/>
            <person name="Goodwin L."/>
            <person name="Pitluck S."/>
            <person name="Peters L."/>
            <person name="Kyrpides N."/>
            <person name="Mavromatis K."/>
            <person name="Ivanova N."/>
            <person name="Mikhailova N."/>
            <person name="Lu M."/>
            <person name="Detter J.C."/>
            <person name="Tapia R."/>
            <person name="Han C."/>
            <person name="Land M."/>
            <person name="Hauser L."/>
            <person name="Markowitz V."/>
            <person name="Cheng J.-F."/>
            <person name="Hugenholtz P."/>
            <person name="Woyke T."/>
            <person name="Wu D."/>
            <person name="Spring S."/>
            <person name="Schuler E."/>
            <person name="Brambilla E."/>
            <person name="Klenk H.-P."/>
            <person name="Eisen J.A."/>
        </authorList>
    </citation>
    <scope>NUCLEOTIDE SEQUENCE [LARGE SCALE GENOMIC DNA]</scope>
    <source>
        <strain evidence="8 9">DSM 4140</strain>
    </source>
</reference>
<evidence type="ECO:0000259" key="6">
    <source>
        <dbReference type="PROSITE" id="PS51332"/>
    </source>
</evidence>
<dbReference type="OrthoDB" id="2305at2157"/>
<dbReference type="CDD" id="cd01335">
    <property type="entry name" value="Radical_SAM"/>
    <property type="match status" value="1"/>
</dbReference>
<dbReference type="HOGENOM" id="CLU_021572_4_2_2"/>
<dbReference type="RefSeq" id="WP_004038149.1">
    <property type="nucleotide sequence ID" value="NZ_CM001555.1"/>
</dbReference>
<dbReference type="Gene3D" id="3.80.30.20">
    <property type="entry name" value="tm_1862 like domain"/>
    <property type="match status" value="1"/>
</dbReference>
<dbReference type="SFLD" id="SFLDS00029">
    <property type="entry name" value="Radical_SAM"/>
    <property type="match status" value="1"/>
</dbReference>
<dbReference type="InterPro" id="IPR058240">
    <property type="entry name" value="rSAM_sf"/>
</dbReference>
<dbReference type="Pfam" id="PF04055">
    <property type="entry name" value="Radical_SAM"/>
    <property type="match status" value="1"/>
</dbReference>
<dbReference type="GO" id="GO:0031419">
    <property type="term" value="F:cobalamin binding"/>
    <property type="evidence" value="ECO:0007669"/>
    <property type="project" value="InterPro"/>
</dbReference>
<evidence type="ECO:0000256" key="2">
    <source>
        <dbReference type="ARBA" id="ARBA00022691"/>
    </source>
</evidence>
<dbReference type="PROSITE" id="PS51332">
    <property type="entry name" value="B12_BINDING"/>
    <property type="match status" value="1"/>
</dbReference>
<evidence type="ECO:0000256" key="3">
    <source>
        <dbReference type="ARBA" id="ARBA00022723"/>
    </source>
</evidence>
<sequence>MRIYLLNPPYFPHFGRSARWQDTGRAGTLYYPIWLSYATALLEQEHETRLVDAPAWDWKIEDVIDDIGTFKPDILVIDSSFPSLNNDIGVARAVKAVCPAITTVLVGPPASQYATQILGHAAIDIVARLEYDFTLQALARVLECSKDLSSVDGISFRINEEIIHNPDRAFSTSADLDTIPFVSKVYKKYLHIEDYFLGQSLYPEVQIFTGRGCPNQCTFCAWPQTLTGRRYRVRSISSVLDEFAWIEANLKVKEVFFEDDTFTISKDRVLEFCKGYQQRGLSVTWSCNARANSLDLETMQAMKKANCRLLIAGYESGVDSILQAIKKGITTDQIRTFAENARKAGLLVHGDFIIGLPGETKETIEQTKKLIREVKPDILQVAVASPFPGTEFYVWCRDNGYLLTDDPNEYLDGEGHQKAIISYPALSNEEMVREANEILRGYYLSPGYVPLAMRQIFRKNAVDELKRLWFSAKMFLGYVL</sequence>
<dbReference type="PANTHER" id="PTHR43409:SF16">
    <property type="entry name" value="SLR0320 PROTEIN"/>
    <property type="match status" value="1"/>
</dbReference>
<dbReference type="PATRIC" id="fig|28892.9.peg.801"/>
<dbReference type="GO" id="GO:0003824">
    <property type="term" value="F:catalytic activity"/>
    <property type="evidence" value="ECO:0007669"/>
    <property type="project" value="InterPro"/>
</dbReference>
<dbReference type="STRING" id="28892.Metli_0752"/>
<keyword evidence="2" id="KW-0949">S-adenosyl-L-methionine</keyword>
<dbReference type="InterPro" id="IPR007197">
    <property type="entry name" value="rSAM"/>
</dbReference>
<dbReference type="InterPro" id="IPR034466">
    <property type="entry name" value="Methyltransferase_Class_B"/>
</dbReference>
<dbReference type="SFLD" id="SFLDG01123">
    <property type="entry name" value="methyltransferase_(Class_B)"/>
    <property type="match status" value="1"/>
</dbReference>
<evidence type="ECO:0000313" key="8">
    <source>
        <dbReference type="EMBL" id="EJG06716.1"/>
    </source>
</evidence>
<dbReference type="GO" id="GO:0046872">
    <property type="term" value="F:metal ion binding"/>
    <property type="evidence" value="ECO:0007669"/>
    <property type="project" value="UniProtKB-KW"/>
</dbReference>
<evidence type="ECO:0000313" key="9">
    <source>
        <dbReference type="Proteomes" id="UP000005095"/>
    </source>
</evidence>
<evidence type="ECO:0000259" key="7">
    <source>
        <dbReference type="PROSITE" id="PS51918"/>
    </source>
</evidence>
<dbReference type="AlphaFoldDB" id="J0RYS6"/>
<name>J0RYS6_9EURY</name>
<dbReference type="GO" id="GO:0051539">
    <property type="term" value="F:4 iron, 4 sulfur cluster binding"/>
    <property type="evidence" value="ECO:0007669"/>
    <property type="project" value="UniProtKB-KW"/>
</dbReference>
<comment type="cofactor">
    <cofactor evidence="1">
        <name>[4Fe-4S] cluster</name>
        <dbReference type="ChEBI" id="CHEBI:49883"/>
    </cofactor>
</comment>
<evidence type="ECO:0000256" key="4">
    <source>
        <dbReference type="ARBA" id="ARBA00023004"/>
    </source>
</evidence>
<keyword evidence="3" id="KW-0479">Metal-binding</keyword>
<feature type="domain" description="Radical SAM core" evidence="7">
    <location>
        <begin position="195"/>
        <end position="424"/>
    </location>
</feature>
<dbReference type="GO" id="GO:0005829">
    <property type="term" value="C:cytosol"/>
    <property type="evidence" value="ECO:0007669"/>
    <property type="project" value="TreeGrafter"/>
</dbReference>
<dbReference type="SFLD" id="SFLDG01082">
    <property type="entry name" value="B12-binding_domain_containing"/>
    <property type="match status" value="1"/>
</dbReference>
<accession>J0RYS6</accession>
<keyword evidence="9" id="KW-1185">Reference proteome</keyword>